<dbReference type="Gene3D" id="1.10.287.70">
    <property type="match status" value="1"/>
</dbReference>
<dbReference type="RefSeq" id="XP_017784820.1">
    <property type="nucleotide sequence ID" value="XM_017929331.1"/>
</dbReference>
<keyword evidence="5 9" id="KW-1133">Transmembrane helix</keyword>
<feature type="transmembrane region" description="Helical" evidence="9">
    <location>
        <begin position="412"/>
        <end position="432"/>
    </location>
</feature>
<feature type="transmembrane region" description="Helical" evidence="9">
    <location>
        <begin position="193"/>
        <end position="214"/>
    </location>
</feature>
<evidence type="ECO:0000256" key="5">
    <source>
        <dbReference type="ARBA" id="ARBA00022989"/>
    </source>
</evidence>
<sequence length="443" mass="51865">MGAIGVYDFVNIAGGMYLVNIIIMDKLNDVYTFKLTQGCTTVRPLYLFNADKPNITGFQSFLKYEYKHFHGCELTAIAIKYPPYVIDTADTHYPGLEVDLLRDAAKILNFRINFVEHNYTSVGEKLSENNFTYVLKELFGNRVDLVFGMFVDNPMHELETTQYAFGEYLLALAPQARRIHIWKNIFRVMNDDVWLYIVVSIAALQILIFIFHKVLALNNFNYTLVLSILFGNAVPIPVRPSLKMLVAIWIWSSFLITSCYESLIMSFIATSVYQNKFSNMDDIGNMAIGIKSHFHKFVSDDYPTVYYCPLDNTCYERIVEKRDMIMIDTKRSCHYYKIQSGEQVYVSNLKFRFLYSRFVLRKGHPIKRLLDKMIWRYMQNGFLIRWSRKYTDLTTDRATKYSSYVSITIEHLRLPFCVYLGGLTLGSLAFLWENRHRLWLHNN</sequence>
<gene>
    <name evidence="11" type="primary">LOC108568325</name>
</gene>
<feature type="transmembrane region" description="Helical" evidence="9">
    <location>
        <begin position="245"/>
        <end position="269"/>
    </location>
</feature>
<dbReference type="InterPro" id="IPR052192">
    <property type="entry name" value="Insect_Ionotropic_Sensory_Rcpt"/>
</dbReference>
<keyword evidence="4" id="KW-0732">Signal</keyword>
<evidence type="ECO:0000256" key="1">
    <source>
        <dbReference type="ARBA" id="ARBA00004651"/>
    </source>
</evidence>
<reference evidence="11" key="1">
    <citation type="submission" date="2025-08" db="UniProtKB">
        <authorList>
            <consortium name="RefSeq"/>
        </authorList>
    </citation>
    <scope>IDENTIFICATION</scope>
    <source>
        <tissue evidence="11">Whole Larva</tissue>
    </source>
</reference>
<organism evidence="10 11">
    <name type="scientific">Nicrophorus vespilloides</name>
    <name type="common">Boreal carrion beetle</name>
    <dbReference type="NCBI Taxonomy" id="110193"/>
    <lineage>
        <taxon>Eukaryota</taxon>
        <taxon>Metazoa</taxon>
        <taxon>Ecdysozoa</taxon>
        <taxon>Arthropoda</taxon>
        <taxon>Hexapoda</taxon>
        <taxon>Insecta</taxon>
        <taxon>Pterygota</taxon>
        <taxon>Neoptera</taxon>
        <taxon>Endopterygota</taxon>
        <taxon>Coleoptera</taxon>
        <taxon>Polyphaga</taxon>
        <taxon>Staphyliniformia</taxon>
        <taxon>Silphidae</taxon>
        <taxon>Nicrophorinae</taxon>
        <taxon>Nicrophorus</taxon>
    </lineage>
</organism>
<dbReference type="SUPFAM" id="SSF53850">
    <property type="entry name" value="Periplasmic binding protein-like II"/>
    <property type="match status" value="1"/>
</dbReference>
<evidence type="ECO:0000313" key="11">
    <source>
        <dbReference type="RefSeq" id="XP_017784820.1"/>
    </source>
</evidence>
<dbReference type="InterPro" id="IPR018313">
    <property type="entry name" value="SBP_3_CS"/>
</dbReference>
<name>A0ABM1NDC0_NICVS</name>
<keyword evidence="10" id="KW-1185">Reference proteome</keyword>
<evidence type="ECO:0000256" key="6">
    <source>
        <dbReference type="ARBA" id="ARBA00023136"/>
    </source>
</evidence>
<evidence type="ECO:0000256" key="8">
    <source>
        <dbReference type="ARBA" id="ARBA00023180"/>
    </source>
</evidence>
<protein>
    <submittedName>
        <fullName evidence="11">Uncharacterized protein LOC108568325</fullName>
    </submittedName>
</protein>
<keyword evidence="6 9" id="KW-0472">Membrane</keyword>
<keyword evidence="3 9" id="KW-0812">Transmembrane</keyword>
<dbReference type="GeneID" id="108568325"/>
<accession>A0ABM1NDC0</accession>
<keyword evidence="8" id="KW-0325">Glycoprotein</keyword>
<evidence type="ECO:0000256" key="4">
    <source>
        <dbReference type="ARBA" id="ARBA00022729"/>
    </source>
</evidence>
<dbReference type="Proteomes" id="UP000695000">
    <property type="component" value="Unplaced"/>
</dbReference>
<evidence type="ECO:0000256" key="3">
    <source>
        <dbReference type="ARBA" id="ARBA00022692"/>
    </source>
</evidence>
<dbReference type="PANTHER" id="PTHR42643:SF30">
    <property type="entry name" value="IONOTROPIC RECEPTOR 40A-RELATED"/>
    <property type="match status" value="1"/>
</dbReference>
<dbReference type="PANTHER" id="PTHR42643">
    <property type="entry name" value="IONOTROPIC RECEPTOR 20A-RELATED"/>
    <property type="match status" value="1"/>
</dbReference>
<keyword evidence="2" id="KW-1003">Cell membrane</keyword>
<proteinExistence type="predicted"/>
<dbReference type="PROSITE" id="PS01039">
    <property type="entry name" value="SBP_BACTERIAL_3"/>
    <property type="match status" value="1"/>
</dbReference>
<evidence type="ECO:0000313" key="10">
    <source>
        <dbReference type="Proteomes" id="UP000695000"/>
    </source>
</evidence>
<evidence type="ECO:0000256" key="9">
    <source>
        <dbReference type="SAM" id="Phobius"/>
    </source>
</evidence>
<keyword evidence="7" id="KW-0675">Receptor</keyword>
<dbReference type="Gene3D" id="3.40.190.10">
    <property type="entry name" value="Periplasmic binding protein-like II"/>
    <property type="match status" value="1"/>
</dbReference>
<comment type="subcellular location">
    <subcellularLocation>
        <location evidence="1">Cell membrane</location>
        <topology evidence="1">Multi-pass membrane protein</topology>
    </subcellularLocation>
</comment>
<evidence type="ECO:0000256" key="7">
    <source>
        <dbReference type="ARBA" id="ARBA00023170"/>
    </source>
</evidence>
<evidence type="ECO:0000256" key="2">
    <source>
        <dbReference type="ARBA" id="ARBA00022475"/>
    </source>
</evidence>